<dbReference type="InterPro" id="IPR052701">
    <property type="entry name" value="GAG_Ulvan_Degrading_Sulfatases"/>
</dbReference>
<dbReference type="RefSeq" id="WP_021704586.1">
    <property type="nucleotide sequence ID" value="NZ_BATJ01000004.1"/>
</dbReference>
<dbReference type="GO" id="GO:0016787">
    <property type="term" value="F:hydrolase activity"/>
    <property type="evidence" value="ECO:0007669"/>
    <property type="project" value="UniProtKB-KW"/>
</dbReference>
<feature type="domain" description="Inner membrane protein YejM N-terminal" evidence="3">
    <location>
        <begin position="5"/>
        <end position="238"/>
    </location>
</feature>
<dbReference type="Proteomes" id="UP000016570">
    <property type="component" value="Unassembled WGS sequence"/>
</dbReference>
<dbReference type="PANTHER" id="PTHR43751">
    <property type="entry name" value="SULFATASE"/>
    <property type="match status" value="1"/>
</dbReference>
<feature type="transmembrane region" description="Helical" evidence="1">
    <location>
        <begin position="7"/>
        <end position="29"/>
    </location>
</feature>
<dbReference type="InterPro" id="IPR017850">
    <property type="entry name" value="Alkaline_phosphatase_core_sf"/>
</dbReference>
<dbReference type="CDD" id="cd16148">
    <property type="entry name" value="sulfatase_like"/>
    <property type="match status" value="1"/>
</dbReference>
<evidence type="ECO:0000313" key="5">
    <source>
        <dbReference type="Proteomes" id="UP000016570"/>
    </source>
</evidence>
<dbReference type="InterPro" id="IPR012159">
    <property type="entry name" value="YejM-like"/>
</dbReference>
<dbReference type="InterPro" id="IPR024588">
    <property type="entry name" value="YejM_N"/>
</dbReference>
<dbReference type="SUPFAM" id="SSF53649">
    <property type="entry name" value="Alkaline phosphatase-like"/>
    <property type="match status" value="1"/>
</dbReference>
<feature type="transmembrane region" description="Helical" evidence="1">
    <location>
        <begin position="160"/>
        <end position="180"/>
    </location>
</feature>
<dbReference type="PIRSF" id="PIRSF004950">
    <property type="entry name" value="Mmb_sulf_HI0842"/>
    <property type="match status" value="1"/>
</dbReference>
<feature type="transmembrane region" description="Helical" evidence="1">
    <location>
        <begin position="41"/>
        <end position="67"/>
    </location>
</feature>
<dbReference type="eggNOG" id="COG3083">
    <property type="taxonomic scope" value="Bacteria"/>
</dbReference>
<keyword evidence="4" id="KW-0378">Hydrolase</keyword>
<organism evidence="4 5">
    <name type="scientific">Vibrio proteolyticus NBRC 13287</name>
    <dbReference type="NCBI Taxonomy" id="1219065"/>
    <lineage>
        <taxon>Bacteria</taxon>
        <taxon>Pseudomonadati</taxon>
        <taxon>Pseudomonadota</taxon>
        <taxon>Gammaproteobacteria</taxon>
        <taxon>Vibrionales</taxon>
        <taxon>Vibrionaceae</taxon>
        <taxon>Vibrio</taxon>
    </lineage>
</organism>
<proteinExistence type="predicted"/>
<keyword evidence="1" id="KW-0472">Membrane</keyword>
<comment type="caution">
    <text evidence="4">The sequence shown here is derived from an EMBL/GenBank/DDBJ whole genome shotgun (WGS) entry which is preliminary data.</text>
</comment>
<dbReference type="AlphaFoldDB" id="U2ZFY7"/>
<accession>U2ZFY7</accession>
<keyword evidence="5" id="KW-1185">Reference proteome</keyword>
<dbReference type="InterPro" id="IPR000917">
    <property type="entry name" value="Sulfatase_N"/>
</dbReference>
<evidence type="ECO:0000259" key="3">
    <source>
        <dbReference type="Pfam" id="PF11893"/>
    </source>
</evidence>
<keyword evidence="1" id="KW-0812">Transmembrane</keyword>
<dbReference type="PANTHER" id="PTHR43751:SF3">
    <property type="entry name" value="SULFATASE N-TERMINAL DOMAIN-CONTAINING PROTEIN"/>
    <property type="match status" value="1"/>
</dbReference>
<evidence type="ECO:0000313" key="4">
    <source>
        <dbReference type="EMBL" id="GAD66606.1"/>
    </source>
</evidence>
<dbReference type="Pfam" id="PF11893">
    <property type="entry name" value="DUF3413"/>
    <property type="match status" value="1"/>
</dbReference>
<evidence type="ECO:0000256" key="1">
    <source>
        <dbReference type="SAM" id="Phobius"/>
    </source>
</evidence>
<feature type="domain" description="Sulfatase N-terminal" evidence="2">
    <location>
        <begin position="247"/>
        <end position="524"/>
    </location>
</feature>
<dbReference type="Pfam" id="PF00884">
    <property type="entry name" value="Sulfatase"/>
    <property type="match status" value="1"/>
</dbReference>
<feature type="transmembrane region" description="Helical" evidence="1">
    <location>
        <begin position="121"/>
        <end position="139"/>
    </location>
</feature>
<reference evidence="4 5" key="1">
    <citation type="submission" date="2013-09" db="EMBL/GenBank/DDBJ databases">
        <title>Whole genome shotgun sequence of Vibrio proteolyticus NBRC 13287.</title>
        <authorList>
            <person name="Isaki S."/>
            <person name="Hosoyama A."/>
            <person name="Numata M."/>
            <person name="Hashimoto M."/>
            <person name="Hosoyama Y."/>
            <person name="Tsuchikane K."/>
            <person name="Noguchi M."/>
            <person name="Hirakata S."/>
            <person name="Ichikawa N."/>
            <person name="Ohji S."/>
            <person name="Yamazoe A."/>
            <person name="Fujita N."/>
        </authorList>
    </citation>
    <scope>NUCLEOTIDE SEQUENCE [LARGE SCALE GENOMIC DNA]</scope>
    <source>
        <strain evidence="4 5">NBRC 13287</strain>
    </source>
</reference>
<dbReference type="EMBL" id="BATJ01000004">
    <property type="protein sequence ID" value="GAD66606.1"/>
    <property type="molecule type" value="Genomic_DNA"/>
</dbReference>
<dbReference type="Gene3D" id="3.40.720.10">
    <property type="entry name" value="Alkaline Phosphatase, subunit A"/>
    <property type="match status" value="1"/>
</dbReference>
<name>U2ZFY7_VIBPR</name>
<feature type="transmembrane region" description="Helical" evidence="1">
    <location>
        <begin position="79"/>
        <end position="101"/>
    </location>
</feature>
<evidence type="ECO:0000259" key="2">
    <source>
        <dbReference type="Pfam" id="PF00884"/>
    </source>
</evidence>
<dbReference type="STRING" id="1219065.VPR01S_04_02110"/>
<sequence>MNKSKWSVLGWFVLLNAMLASLIAARFFAFFPTESFTPLSALFAVLSTLGQMSLLVALFALVLWPLLFLPERARRVSMAIIAALGISVLFIDTIVFAQYRFHINSVVVGLILAGDIVSFPLVTWLMALGGFVATLLIEYTALAYLEKRQQRIPAKLGRKLGWTLVSVFVLANLIHAWAVANAYQPVSMVKRYLPLYYPLTANSLMKKLGWVDLDAIEQEKSLKLSNKGDLNYPLNPLQTMPLTRPKDIMLLVIDSWRYDTFSQAVSPTIWQLAQQGVTYQNHISTGNATRTGIFGLFYGMPGTYWHAFLANQRSPVLIDRLQQLNYQMGIFTSAQLIKPEFNRTVFRNVPDLRIRSEGDSPSVKDRNLTDDWKNWYQNVDHAKPAFSFLFYDAPHGYDFPATYPHKFEPMLDELNYLALNNETDPTPLFNRYKTSVHYVDSLVKEVVDTLKAQDKLDDTVIIITGDHGQELNDNKLNFWGHNSNFTDPQVKVPFIIVAPDVKKLANAQYLNALSSHEDVVPTLMVNYLGVANPLTDYSTGEDLFGPFKQRGWIMSSKYSGYGIITPDSILEVNTAGGYESLDKRNRPTDRPLNSEQLTGALEHISRYLK</sequence>
<keyword evidence="1" id="KW-1133">Transmembrane helix</keyword>
<gene>
    <name evidence="4" type="ORF">VPR01S_04_02110</name>
</gene>
<protein>
    <submittedName>
        <fullName evidence="4">Putative hydrolase</fullName>
    </submittedName>
</protein>